<dbReference type="EMBL" id="JBBPBN010000003">
    <property type="protein sequence ID" value="KAK9043816.1"/>
    <property type="molecule type" value="Genomic_DNA"/>
</dbReference>
<name>A0ABR2U260_9ROSI</name>
<sequence length="198" mass="21525">MRVLVSSVISLVRAIATLRQKGWITNITWIPIENNLPVDMLVKSVDPYSTNLHKLSAPPTSLLLLLSIDAMHLSFIAMESVWAGSISLMLESDCLARVNGFNQLSSAPCAFKHLVVECLRCSIHAISRGANATADKLAKCGIFRTTPLVWKAAEQENSSHDQQGLKLVLVGGVGTSIGLLLYFSWFNVLTNKMACSGL</sequence>
<evidence type="ECO:0008006" key="4">
    <source>
        <dbReference type="Google" id="ProtNLM"/>
    </source>
</evidence>
<comment type="caution">
    <text evidence="2">The sequence shown here is derived from an EMBL/GenBank/DDBJ whole genome shotgun (WGS) entry which is preliminary data.</text>
</comment>
<accession>A0ABR2U260</accession>
<evidence type="ECO:0000256" key="1">
    <source>
        <dbReference type="SAM" id="Phobius"/>
    </source>
</evidence>
<gene>
    <name evidence="2" type="ORF">V6N11_072144</name>
</gene>
<reference evidence="2 3" key="1">
    <citation type="journal article" date="2024" name="G3 (Bethesda)">
        <title>Genome assembly of Hibiscus sabdariffa L. provides insights into metabolisms of medicinal natural products.</title>
        <authorList>
            <person name="Kim T."/>
        </authorList>
    </citation>
    <scope>NUCLEOTIDE SEQUENCE [LARGE SCALE GENOMIC DNA]</scope>
    <source>
        <strain evidence="2">TK-2024</strain>
        <tissue evidence="2">Old leaves</tissue>
    </source>
</reference>
<dbReference type="Proteomes" id="UP001396334">
    <property type="component" value="Unassembled WGS sequence"/>
</dbReference>
<keyword evidence="3" id="KW-1185">Reference proteome</keyword>
<evidence type="ECO:0000313" key="3">
    <source>
        <dbReference type="Proteomes" id="UP001396334"/>
    </source>
</evidence>
<keyword evidence="1" id="KW-1133">Transmembrane helix</keyword>
<evidence type="ECO:0000313" key="2">
    <source>
        <dbReference type="EMBL" id="KAK9043816.1"/>
    </source>
</evidence>
<protein>
    <recommendedName>
        <fullName evidence="4">RNase H type-1 domain-containing protein</fullName>
    </recommendedName>
</protein>
<keyword evidence="1" id="KW-0812">Transmembrane</keyword>
<organism evidence="2 3">
    <name type="scientific">Hibiscus sabdariffa</name>
    <name type="common">roselle</name>
    <dbReference type="NCBI Taxonomy" id="183260"/>
    <lineage>
        <taxon>Eukaryota</taxon>
        <taxon>Viridiplantae</taxon>
        <taxon>Streptophyta</taxon>
        <taxon>Embryophyta</taxon>
        <taxon>Tracheophyta</taxon>
        <taxon>Spermatophyta</taxon>
        <taxon>Magnoliopsida</taxon>
        <taxon>eudicotyledons</taxon>
        <taxon>Gunneridae</taxon>
        <taxon>Pentapetalae</taxon>
        <taxon>rosids</taxon>
        <taxon>malvids</taxon>
        <taxon>Malvales</taxon>
        <taxon>Malvaceae</taxon>
        <taxon>Malvoideae</taxon>
        <taxon>Hibiscus</taxon>
    </lineage>
</organism>
<proteinExistence type="predicted"/>
<keyword evidence="1" id="KW-0472">Membrane</keyword>
<feature type="transmembrane region" description="Helical" evidence="1">
    <location>
        <begin position="167"/>
        <end position="188"/>
    </location>
</feature>